<keyword evidence="2" id="KW-1185">Reference proteome</keyword>
<dbReference type="Proteomes" id="UP000631670">
    <property type="component" value="Unassembled WGS sequence"/>
</dbReference>
<proteinExistence type="predicted"/>
<dbReference type="RefSeq" id="WP_192782263.1">
    <property type="nucleotide sequence ID" value="NZ_JADBEG010000001.1"/>
</dbReference>
<protein>
    <submittedName>
        <fullName evidence="1">Uncharacterized protein</fullName>
    </submittedName>
</protein>
<evidence type="ECO:0000313" key="2">
    <source>
        <dbReference type="Proteomes" id="UP000631670"/>
    </source>
</evidence>
<gene>
    <name evidence="1" type="ORF">H4696_002461</name>
</gene>
<accession>A0ABR9HWP2</accession>
<comment type="caution">
    <text evidence="1">The sequence shown here is derived from an EMBL/GenBank/DDBJ whole genome shotgun (WGS) entry which is preliminary data.</text>
</comment>
<reference evidence="1 2" key="1">
    <citation type="submission" date="2020-10" db="EMBL/GenBank/DDBJ databases">
        <title>Sequencing the genomes of 1000 actinobacteria strains.</title>
        <authorList>
            <person name="Klenk H.-P."/>
        </authorList>
    </citation>
    <scope>NUCLEOTIDE SEQUENCE [LARGE SCALE GENOMIC DNA]</scope>
    <source>
        <strain evidence="1 2">DSM 44653</strain>
    </source>
</reference>
<evidence type="ECO:0000313" key="1">
    <source>
        <dbReference type="EMBL" id="MBE1495361.1"/>
    </source>
</evidence>
<sequence length="627" mass="67802">MTGNRVVVDLAAAARVSARVREFPRLREAVENISKAAGIPEKLVGEHLDRSVLRALENLGTRYVNEMGAAVERVGRLRREVDGYYRKAFRAKLRTEELAGLRAALERLRQVGKELVPPDVWAQRQLRTAPEAPGAAPHAPPEPVADPFADLEAQASAREPVARPLAGPRWATRRVNQRIDALPEPLRVPLRRARQLRRSTVDAALEGRPGAVIRVLEELNGVLGHQELAQVTEAIGMTRTPDTAYALGGGLRGSRPPDARVQATYHVLPTGERAVLDRVAAADPEFVRAMALGEERPGQAQGVPVPWRTAEMDRFAAENGLGAGDRADLERALIALNRAREAERRAVEAGVGDSPDARSRAAQLNRQAAELGLPPAGLVAEALRGSALLRDLGTRNPSHLHELAGAWLEKVVRDEAKGADLVPLDVYVRDVIMSKHVRGLAGEFAAVFQLGKDVLVLKAPDLGVTVGGTDFIVLVKGSREIWLCDNKTLSQSGLGEVASLVENIGKNVQKDVAELTKRVRDVPDPLTGEASGVAEAIGRLAKARDRLKGLSAAELATPEGQAKAAAILDHPDIRVRRVVTNAGGELSYLQQRLLDLKIDFADLRTSFTEIQQRLREPGTGPRGGETR</sequence>
<dbReference type="EMBL" id="JADBEG010000001">
    <property type="protein sequence ID" value="MBE1495361.1"/>
    <property type="molecule type" value="Genomic_DNA"/>
</dbReference>
<name>A0ABR9HWP2_9PSEU</name>
<organism evidence="1 2">
    <name type="scientific">Amycolatopsis lexingtonensis</name>
    <dbReference type="NCBI Taxonomy" id="218822"/>
    <lineage>
        <taxon>Bacteria</taxon>
        <taxon>Bacillati</taxon>
        <taxon>Actinomycetota</taxon>
        <taxon>Actinomycetes</taxon>
        <taxon>Pseudonocardiales</taxon>
        <taxon>Pseudonocardiaceae</taxon>
        <taxon>Amycolatopsis</taxon>
    </lineage>
</organism>